<feature type="domain" description="Radical SAM core" evidence="16">
    <location>
        <begin position="35"/>
        <end position="262"/>
    </location>
</feature>
<evidence type="ECO:0000256" key="11">
    <source>
        <dbReference type="ARBA" id="ARBA00023004"/>
    </source>
</evidence>
<dbReference type="EC" id="2.8.1.6" evidence="4 14"/>
<evidence type="ECO:0000256" key="4">
    <source>
        <dbReference type="ARBA" id="ARBA00012236"/>
    </source>
</evidence>
<keyword evidence="7 14" id="KW-0949">S-adenosyl-L-methionine</keyword>
<dbReference type="RefSeq" id="WP_068542619.1">
    <property type="nucleotide sequence ID" value="NZ_LSFI01000034.1"/>
</dbReference>
<sequence>MNPNRDYLLALLRGEEDVFIALLETKKLKEKYFGNFVETCGILNTKSGHCPSDCKFCAQSKHWSAKINTYPLLEEKKILAAAEKAYEAGVNRFSLVTSGVRLSRQEFKQILKVIEAIKKTLPGLKLCASLGQLGYEELKALKEAGLSRYHHNLETAESFYPYICSTQNWQDRLKTAERVKEIGLSLCCGGIFGLGETAEQVIELGETLHNLAPDSIPINFLHPIPGTPLEKASFLTPTKALAILAVLRFLLPDKEIRVCGGREYNLRDLQALLLLPSNALMVGNYLTTSGRKLSDDSQMIKDLGFKSSLKI</sequence>
<dbReference type="GO" id="GO:0005506">
    <property type="term" value="F:iron ion binding"/>
    <property type="evidence" value="ECO:0007669"/>
    <property type="project" value="UniProtKB-UniRule"/>
</dbReference>
<keyword evidence="6 14" id="KW-0808">Transferase</keyword>
<keyword evidence="10 14" id="KW-0093">Biotin biosynthesis</keyword>
<dbReference type="InterPro" id="IPR002684">
    <property type="entry name" value="Biotin_synth/BioAB"/>
</dbReference>
<comment type="cofactor">
    <cofactor evidence="15">
        <name>[2Fe-2S] cluster</name>
        <dbReference type="ChEBI" id="CHEBI:190135"/>
    </cofactor>
    <text evidence="15">Binds 1 [2Fe-2S] cluster. The cluster is coordinated with 3 cysteines and 1 arginine.</text>
</comment>
<feature type="binding site" evidence="14 15">
    <location>
        <position position="257"/>
    </location>
    <ligand>
        <name>[2Fe-2S] cluster</name>
        <dbReference type="ChEBI" id="CHEBI:190135"/>
    </ligand>
</feature>
<dbReference type="InterPro" id="IPR006638">
    <property type="entry name" value="Elp3/MiaA/NifB-like_rSAM"/>
</dbReference>
<evidence type="ECO:0000256" key="8">
    <source>
        <dbReference type="ARBA" id="ARBA00022714"/>
    </source>
</evidence>
<keyword evidence="9 14" id="KW-0479">Metal-binding</keyword>
<comment type="cofactor">
    <cofactor evidence="14">
        <name>[2Fe-2S] cluster</name>
        <dbReference type="ChEBI" id="CHEBI:190135"/>
    </cofactor>
    <text evidence="14">Binds 1 [2Fe-2S] cluster. The cluster is coordinated with 3 cysteines and 1 arginine.</text>
</comment>
<dbReference type="UniPathway" id="UPA00078">
    <property type="reaction ID" value="UER00162"/>
</dbReference>
<evidence type="ECO:0000313" key="17">
    <source>
        <dbReference type="EMBL" id="OAG27292.1"/>
    </source>
</evidence>
<feature type="binding site" evidence="14 15">
    <location>
        <position position="94"/>
    </location>
    <ligand>
        <name>[2Fe-2S] cluster</name>
        <dbReference type="ChEBI" id="CHEBI:190135"/>
    </ligand>
</feature>
<feature type="binding site" evidence="14 15">
    <location>
        <position position="57"/>
    </location>
    <ligand>
        <name>[4Fe-4S] cluster</name>
        <dbReference type="ChEBI" id="CHEBI:49883"/>
        <note>4Fe-4S-S-AdoMet</note>
    </ligand>
</feature>
<evidence type="ECO:0000256" key="9">
    <source>
        <dbReference type="ARBA" id="ARBA00022723"/>
    </source>
</evidence>
<comment type="pathway">
    <text evidence="1 14">Cofactor biosynthesis; biotin biosynthesis; biotin from 7,8-diaminononanoate: step 2/2.</text>
</comment>
<dbReference type="Gene3D" id="3.20.20.70">
    <property type="entry name" value="Aldolase class I"/>
    <property type="match status" value="1"/>
</dbReference>
<organism evidence="17 18">
    <name type="scientific">Thermodesulfatator autotrophicus</name>
    <dbReference type="NCBI Taxonomy" id="1795632"/>
    <lineage>
        <taxon>Bacteria</taxon>
        <taxon>Pseudomonadati</taxon>
        <taxon>Thermodesulfobacteriota</taxon>
        <taxon>Thermodesulfobacteria</taxon>
        <taxon>Thermodesulfobacteriales</taxon>
        <taxon>Thermodesulfatatoraceae</taxon>
        <taxon>Thermodesulfatator</taxon>
    </lineage>
</organism>
<feature type="binding site" evidence="14 15">
    <location>
        <position position="54"/>
    </location>
    <ligand>
        <name>[4Fe-4S] cluster</name>
        <dbReference type="ChEBI" id="CHEBI:49883"/>
        <note>4Fe-4S-S-AdoMet</note>
    </ligand>
</feature>
<comment type="caution">
    <text evidence="17">The sequence shown here is derived from an EMBL/GenBank/DDBJ whole genome shotgun (WGS) entry which is preliminary data.</text>
</comment>
<comment type="similarity">
    <text evidence="2 14">Belongs to the radical SAM superfamily. Biotin synthase family.</text>
</comment>
<dbReference type="PROSITE" id="PS51918">
    <property type="entry name" value="RADICAL_SAM"/>
    <property type="match status" value="1"/>
</dbReference>
<dbReference type="EMBL" id="LSFI01000034">
    <property type="protein sequence ID" value="OAG27292.1"/>
    <property type="molecule type" value="Genomic_DNA"/>
</dbReference>
<dbReference type="NCBIfam" id="TIGR00433">
    <property type="entry name" value="bioB"/>
    <property type="match status" value="1"/>
</dbReference>
<dbReference type="InterPro" id="IPR013785">
    <property type="entry name" value="Aldolase_TIM"/>
</dbReference>
<dbReference type="HAMAP" id="MF_01694">
    <property type="entry name" value="BioB"/>
    <property type="match status" value="1"/>
</dbReference>
<evidence type="ECO:0000256" key="15">
    <source>
        <dbReference type="PIRSR" id="PIRSR001619-1"/>
    </source>
</evidence>
<dbReference type="PANTHER" id="PTHR22976">
    <property type="entry name" value="BIOTIN SYNTHASE"/>
    <property type="match status" value="1"/>
</dbReference>
<name>A0A177E7T6_9BACT</name>
<keyword evidence="12 14" id="KW-0411">Iron-sulfur</keyword>
<keyword evidence="8 14" id="KW-0001">2Fe-2S</keyword>
<evidence type="ECO:0000256" key="2">
    <source>
        <dbReference type="ARBA" id="ARBA00010765"/>
    </source>
</evidence>
<comment type="catalytic activity">
    <reaction evidence="13 14">
        <text>(4R,5S)-dethiobiotin + (sulfur carrier)-SH + 2 reduced [2Fe-2S]-[ferredoxin] + 2 S-adenosyl-L-methionine = (sulfur carrier)-H + biotin + 2 5'-deoxyadenosine + 2 L-methionine + 2 oxidized [2Fe-2S]-[ferredoxin]</text>
        <dbReference type="Rhea" id="RHEA:22060"/>
        <dbReference type="Rhea" id="RHEA-COMP:10000"/>
        <dbReference type="Rhea" id="RHEA-COMP:10001"/>
        <dbReference type="Rhea" id="RHEA-COMP:14737"/>
        <dbReference type="Rhea" id="RHEA-COMP:14739"/>
        <dbReference type="ChEBI" id="CHEBI:17319"/>
        <dbReference type="ChEBI" id="CHEBI:29917"/>
        <dbReference type="ChEBI" id="CHEBI:33737"/>
        <dbReference type="ChEBI" id="CHEBI:33738"/>
        <dbReference type="ChEBI" id="CHEBI:57586"/>
        <dbReference type="ChEBI" id="CHEBI:57844"/>
        <dbReference type="ChEBI" id="CHEBI:59789"/>
        <dbReference type="ChEBI" id="CHEBI:64428"/>
        <dbReference type="ChEBI" id="CHEBI:149473"/>
        <dbReference type="EC" id="2.8.1.6"/>
    </reaction>
</comment>
<keyword evidence="18" id="KW-1185">Reference proteome</keyword>
<dbReference type="PIRSF" id="PIRSF001619">
    <property type="entry name" value="Biotin_synth"/>
    <property type="match status" value="1"/>
</dbReference>
<evidence type="ECO:0000313" key="18">
    <source>
        <dbReference type="Proteomes" id="UP000076964"/>
    </source>
</evidence>
<dbReference type="InterPro" id="IPR007197">
    <property type="entry name" value="rSAM"/>
</dbReference>
<dbReference type="STRING" id="1795632.TH606_07755"/>
<dbReference type="SUPFAM" id="SSF102114">
    <property type="entry name" value="Radical SAM enzymes"/>
    <property type="match status" value="1"/>
</dbReference>
<evidence type="ECO:0000256" key="1">
    <source>
        <dbReference type="ARBA" id="ARBA00004942"/>
    </source>
</evidence>
<dbReference type="InterPro" id="IPR010722">
    <property type="entry name" value="BATS_dom"/>
</dbReference>
<keyword evidence="5 14" id="KW-0004">4Fe-4S</keyword>
<evidence type="ECO:0000256" key="7">
    <source>
        <dbReference type="ARBA" id="ARBA00022691"/>
    </source>
</evidence>
<dbReference type="Pfam" id="PF06968">
    <property type="entry name" value="BATS"/>
    <property type="match status" value="1"/>
</dbReference>
<evidence type="ECO:0000259" key="16">
    <source>
        <dbReference type="PROSITE" id="PS51918"/>
    </source>
</evidence>
<dbReference type="InterPro" id="IPR058240">
    <property type="entry name" value="rSAM_sf"/>
</dbReference>
<dbReference type="OrthoDB" id="9786826at2"/>
<feature type="binding site" evidence="14 15">
    <location>
        <position position="187"/>
    </location>
    <ligand>
        <name>[2Fe-2S] cluster</name>
        <dbReference type="ChEBI" id="CHEBI:190135"/>
    </ligand>
</feature>
<dbReference type="GO" id="GO:0009102">
    <property type="term" value="P:biotin biosynthetic process"/>
    <property type="evidence" value="ECO:0007669"/>
    <property type="project" value="UniProtKB-UniRule"/>
</dbReference>
<evidence type="ECO:0000256" key="14">
    <source>
        <dbReference type="HAMAP-Rule" id="MF_01694"/>
    </source>
</evidence>
<dbReference type="GO" id="GO:0051537">
    <property type="term" value="F:2 iron, 2 sulfur cluster binding"/>
    <property type="evidence" value="ECO:0007669"/>
    <property type="project" value="UniProtKB-KW"/>
</dbReference>
<dbReference type="Pfam" id="PF04055">
    <property type="entry name" value="Radical_SAM"/>
    <property type="match status" value="1"/>
</dbReference>
<proteinExistence type="inferred from homology"/>
<keyword evidence="11 14" id="KW-0408">Iron</keyword>
<dbReference type="SFLD" id="SFLDG01060">
    <property type="entry name" value="BATS_domain_containing"/>
    <property type="match status" value="1"/>
</dbReference>
<reference evidence="17 18" key="1">
    <citation type="submission" date="2016-02" db="EMBL/GenBank/DDBJ databases">
        <title>Draft genome sequence of Thermodesulfatator sp. S606.</title>
        <authorList>
            <person name="Lai Q."/>
            <person name="Cao J."/>
            <person name="Dupont S."/>
            <person name="Shao Z."/>
            <person name="Jebbar M."/>
            <person name="Alain K."/>
        </authorList>
    </citation>
    <scope>NUCLEOTIDE SEQUENCE [LARGE SCALE GENOMIC DNA]</scope>
    <source>
        <strain evidence="17 18">S606</strain>
    </source>
</reference>
<feature type="binding site" evidence="14 15">
    <location>
        <position position="50"/>
    </location>
    <ligand>
        <name>[4Fe-4S] cluster</name>
        <dbReference type="ChEBI" id="CHEBI:49883"/>
        <note>4Fe-4S-S-AdoMet</note>
    </ligand>
</feature>
<evidence type="ECO:0000256" key="6">
    <source>
        <dbReference type="ARBA" id="ARBA00022679"/>
    </source>
</evidence>
<comment type="subunit">
    <text evidence="3 14">Homodimer.</text>
</comment>
<dbReference type="GO" id="GO:0051539">
    <property type="term" value="F:4 iron, 4 sulfur cluster binding"/>
    <property type="evidence" value="ECO:0007669"/>
    <property type="project" value="UniProtKB-KW"/>
</dbReference>
<evidence type="ECO:0000256" key="3">
    <source>
        <dbReference type="ARBA" id="ARBA00011738"/>
    </source>
</evidence>
<comment type="function">
    <text evidence="14">Catalyzes the conversion of dethiobiotin (DTB) to biotin by the insertion of a sulfur atom into dethiobiotin via a radical-based mechanism.</text>
</comment>
<evidence type="ECO:0000256" key="13">
    <source>
        <dbReference type="ARBA" id="ARBA00051157"/>
    </source>
</evidence>
<dbReference type="SFLD" id="SFLDS00029">
    <property type="entry name" value="Radical_SAM"/>
    <property type="match status" value="1"/>
</dbReference>
<dbReference type="InterPro" id="IPR024177">
    <property type="entry name" value="Biotin_synthase"/>
</dbReference>
<evidence type="ECO:0000256" key="10">
    <source>
        <dbReference type="ARBA" id="ARBA00022756"/>
    </source>
</evidence>
<dbReference type="FunFam" id="3.20.20.70:FF:000026">
    <property type="entry name" value="Biotin synthase"/>
    <property type="match status" value="1"/>
</dbReference>
<feature type="binding site" evidence="14 15">
    <location>
        <position position="127"/>
    </location>
    <ligand>
        <name>[2Fe-2S] cluster</name>
        <dbReference type="ChEBI" id="CHEBI:190135"/>
    </ligand>
</feature>
<dbReference type="CDD" id="cd01335">
    <property type="entry name" value="Radical_SAM"/>
    <property type="match status" value="1"/>
</dbReference>
<gene>
    <name evidence="14" type="primary">bioB</name>
    <name evidence="17" type="ORF">TH606_07755</name>
</gene>
<protein>
    <recommendedName>
        <fullName evidence="4 14">Biotin synthase</fullName>
        <ecNumber evidence="4 14">2.8.1.6</ecNumber>
    </recommendedName>
</protein>
<accession>A0A177E7T6</accession>
<dbReference type="PANTHER" id="PTHR22976:SF2">
    <property type="entry name" value="BIOTIN SYNTHASE, MITOCHONDRIAL"/>
    <property type="match status" value="1"/>
</dbReference>
<dbReference type="Proteomes" id="UP000076964">
    <property type="component" value="Unassembled WGS sequence"/>
</dbReference>
<dbReference type="AlphaFoldDB" id="A0A177E7T6"/>
<evidence type="ECO:0000256" key="5">
    <source>
        <dbReference type="ARBA" id="ARBA00022485"/>
    </source>
</evidence>
<evidence type="ECO:0000256" key="12">
    <source>
        <dbReference type="ARBA" id="ARBA00023014"/>
    </source>
</evidence>
<comment type="cofactor">
    <cofactor evidence="14 15">
        <name>[4Fe-4S] cluster</name>
        <dbReference type="ChEBI" id="CHEBI:49883"/>
    </cofactor>
    <text evidence="14 15">Binds 1 [4Fe-4S] cluster. The cluster is coordinated with 3 cysteines and an exchangeable S-adenosyl-L-methionine.</text>
</comment>
<dbReference type="SMART" id="SM00729">
    <property type="entry name" value="Elp3"/>
    <property type="match status" value="1"/>
</dbReference>
<dbReference type="SFLD" id="SFLDG01278">
    <property type="entry name" value="biotin_synthase_like"/>
    <property type="match status" value="1"/>
</dbReference>
<dbReference type="GO" id="GO:0004076">
    <property type="term" value="F:biotin synthase activity"/>
    <property type="evidence" value="ECO:0007669"/>
    <property type="project" value="UniProtKB-UniRule"/>
</dbReference>
<dbReference type="SMART" id="SM00876">
    <property type="entry name" value="BATS"/>
    <property type="match status" value="1"/>
</dbReference>